<organism evidence="2 3">
    <name type="scientific">Prorocentrum cordatum</name>
    <dbReference type="NCBI Taxonomy" id="2364126"/>
    <lineage>
        <taxon>Eukaryota</taxon>
        <taxon>Sar</taxon>
        <taxon>Alveolata</taxon>
        <taxon>Dinophyceae</taxon>
        <taxon>Prorocentrales</taxon>
        <taxon>Prorocentraceae</taxon>
        <taxon>Prorocentrum</taxon>
    </lineage>
</organism>
<feature type="compositionally biased region" description="Low complexity" evidence="1">
    <location>
        <begin position="106"/>
        <end position="127"/>
    </location>
</feature>
<evidence type="ECO:0000256" key="1">
    <source>
        <dbReference type="SAM" id="MobiDB-lite"/>
    </source>
</evidence>
<accession>A0ABN9SFJ4</accession>
<feature type="compositionally biased region" description="Low complexity" evidence="1">
    <location>
        <begin position="150"/>
        <end position="162"/>
    </location>
</feature>
<feature type="region of interest" description="Disordered" evidence="1">
    <location>
        <begin position="29"/>
        <end position="162"/>
    </location>
</feature>
<sequence length="192" mass="18718">MDASGSLAANVSAINSGCPIEAHHATAFRDSTPMSVESALATPTSGELARAPPMGAESAGAGQAMAGSPRSNPALRPLSTAPSLAPRGLKRPAEAAQALQAQSKVPLLAKAAPAQAAPGAPLPQAKASSFAQGMLKRPAQTAPQRRVLAPKKAGAPAASAGAAAAVPAGAGLDVELFEAVAALRGSRSAQPG</sequence>
<keyword evidence="3" id="KW-1185">Reference proteome</keyword>
<gene>
    <name evidence="2" type="ORF">PCOR1329_LOCUS27842</name>
</gene>
<reference evidence="2" key="1">
    <citation type="submission" date="2023-10" db="EMBL/GenBank/DDBJ databases">
        <authorList>
            <person name="Chen Y."/>
            <person name="Shah S."/>
            <person name="Dougan E. K."/>
            <person name="Thang M."/>
            <person name="Chan C."/>
        </authorList>
    </citation>
    <scope>NUCLEOTIDE SEQUENCE [LARGE SCALE GENOMIC DNA]</scope>
</reference>
<proteinExistence type="predicted"/>
<feature type="non-terminal residue" evidence="2">
    <location>
        <position position="192"/>
    </location>
</feature>
<dbReference type="EMBL" id="CAUYUJ010010147">
    <property type="protein sequence ID" value="CAK0828680.1"/>
    <property type="molecule type" value="Genomic_DNA"/>
</dbReference>
<evidence type="ECO:0000313" key="2">
    <source>
        <dbReference type="EMBL" id="CAK0828680.1"/>
    </source>
</evidence>
<dbReference type="Proteomes" id="UP001189429">
    <property type="component" value="Unassembled WGS sequence"/>
</dbReference>
<name>A0ABN9SFJ4_9DINO</name>
<protein>
    <submittedName>
        <fullName evidence="2">Uncharacterized protein</fullName>
    </submittedName>
</protein>
<comment type="caution">
    <text evidence="2">The sequence shown here is derived from an EMBL/GenBank/DDBJ whole genome shotgun (WGS) entry which is preliminary data.</text>
</comment>
<evidence type="ECO:0000313" key="3">
    <source>
        <dbReference type="Proteomes" id="UP001189429"/>
    </source>
</evidence>